<dbReference type="InterPro" id="IPR003673">
    <property type="entry name" value="CoA-Trfase_fam_III"/>
</dbReference>
<reference evidence="2 3" key="1">
    <citation type="submission" date="2018-08" db="EMBL/GenBank/DDBJ databases">
        <title>Muricauda nanhaiensis sp. nov., isolated from seawater of the South China Sea.</title>
        <authorList>
            <person name="Dang Y."/>
        </authorList>
    </citation>
    <scope>NUCLEOTIDE SEQUENCE [LARGE SCALE GENOMIC DNA]</scope>
    <source>
        <strain evidence="2 3">SM1704</strain>
    </source>
</reference>
<dbReference type="PANTHER" id="PTHR48207">
    <property type="entry name" value="SUCCINATE--HYDROXYMETHYLGLUTARATE COA-TRANSFERASE"/>
    <property type="match status" value="1"/>
</dbReference>
<accession>A0A371JTL9</accession>
<evidence type="ECO:0000313" key="3">
    <source>
        <dbReference type="Proteomes" id="UP000261828"/>
    </source>
</evidence>
<dbReference type="Gene3D" id="3.30.1540.10">
    <property type="entry name" value="formyl-coa transferase, domain 3"/>
    <property type="match status" value="1"/>
</dbReference>
<dbReference type="OrthoDB" id="9797653at2"/>
<dbReference type="GO" id="GO:0008410">
    <property type="term" value="F:CoA-transferase activity"/>
    <property type="evidence" value="ECO:0007669"/>
    <property type="project" value="TreeGrafter"/>
</dbReference>
<proteinExistence type="predicted"/>
<dbReference type="InterPro" id="IPR023606">
    <property type="entry name" value="CoA-Trfase_III_dom_1_sf"/>
</dbReference>
<dbReference type="EMBL" id="QTJX01000001">
    <property type="protein sequence ID" value="RDY61137.1"/>
    <property type="molecule type" value="Genomic_DNA"/>
</dbReference>
<dbReference type="SUPFAM" id="SSF89796">
    <property type="entry name" value="CoA-transferase family III (CaiB/BaiF)"/>
    <property type="match status" value="1"/>
</dbReference>
<dbReference type="PANTHER" id="PTHR48207:SF4">
    <property type="entry name" value="BLL6097 PROTEIN"/>
    <property type="match status" value="1"/>
</dbReference>
<dbReference type="InterPro" id="IPR044855">
    <property type="entry name" value="CoA-Trfase_III_dom3_sf"/>
</dbReference>
<keyword evidence="3" id="KW-1185">Reference proteome</keyword>
<dbReference type="Proteomes" id="UP000261828">
    <property type="component" value="Unassembled WGS sequence"/>
</dbReference>
<gene>
    <name evidence="2" type="ORF">DX873_02915</name>
</gene>
<evidence type="ECO:0000313" key="2">
    <source>
        <dbReference type="EMBL" id="RDY61137.1"/>
    </source>
</evidence>
<evidence type="ECO:0000256" key="1">
    <source>
        <dbReference type="ARBA" id="ARBA00022679"/>
    </source>
</evidence>
<dbReference type="Pfam" id="PF02515">
    <property type="entry name" value="CoA_transf_3"/>
    <property type="match status" value="1"/>
</dbReference>
<dbReference type="AlphaFoldDB" id="A0A371JTL9"/>
<dbReference type="Gene3D" id="3.40.50.10540">
    <property type="entry name" value="Crotonobetainyl-coa:carnitine coa-transferase, domain 1"/>
    <property type="match status" value="1"/>
</dbReference>
<keyword evidence="1 2" id="KW-0808">Transferase</keyword>
<name>A0A371JTL9_9FLAO</name>
<organism evidence="2 3">
    <name type="scientific">Flagellimonas nanhaiensis</name>
    <dbReference type="NCBI Taxonomy" id="2292706"/>
    <lineage>
        <taxon>Bacteria</taxon>
        <taxon>Pseudomonadati</taxon>
        <taxon>Bacteroidota</taxon>
        <taxon>Flavobacteriia</taxon>
        <taxon>Flavobacteriales</taxon>
        <taxon>Flavobacteriaceae</taxon>
        <taxon>Flagellimonas</taxon>
    </lineage>
</organism>
<sequence length="400" mass="44459">MNNDQEKIGPLKGLVVADFTQLAQGPWATQMLGDMGADIIKIEPKKGDWMRHYSYGNMYPEGESISFLSFNRNKRSIALNLKDPKELSIAVDIIAKSDILVENFRPGVMERLGLGYEAMKKLNPGIVYCSSSGYGSSGPYLSRPGQDLLAQSIAGGAALNGRKDDIPVVTAVGQADLLTSLFINQSVLAAIHSRSVTGKGQKIETNLLNSVVGFHVQEVTAYLSKGANPERSESGIPNPWLGAPYGLYHTLDGYIAIGMNSVQKLAKIIGLKKYDSEEYASNNIIESRDEIRFDFDEVFKSKTTKEWLWVLLKEDIWCSQVNTFTEMVEDPQIKHNKMIIEIDHPTVGKVKTTGFPAWFSDTPQQIYKPAPLLNEDAGDILEEFCGYSENEINQFMKEKE</sequence>
<comment type="caution">
    <text evidence="2">The sequence shown here is derived from an EMBL/GenBank/DDBJ whole genome shotgun (WGS) entry which is preliminary data.</text>
</comment>
<protein>
    <submittedName>
        <fullName evidence="2">CoA transferase</fullName>
    </submittedName>
</protein>
<dbReference type="InterPro" id="IPR050483">
    <property type="entry name" value="CoA-transferase_III_domain"/>
</dbReference>
<dbReference type="RefSeq" id="WP_116183020.1">
    <property type="nucleotide sequence ID" value="NZ_QTJX01000001.1"/>
</dbReference>